<accession>A0A2S9Q3T4</accession>
<feature type="domain" description="HTH araC/xylS-type" evidence="4">
    <location>
        <begin position="191"/>
        <end position="289"/>
    </location>
</feature>
<dbReference type="InterPro" id="IPR009057">
    <property type="entry name" value="Homeodomain-like_sf"/>
</dbReference>
<dbReference type="OrthoDB" id="345413at2"/>
<keyword evidence="1" id="KW-0805">Transcription regulation</keyword>
<keyword evidence="2" id="KW-0238">DNA-binding</keyword>
<evidence type="ECO:0000256" key="3">
    <source>
        <dbReference type="ARBA" id="ARBA00023163"/>
    </source>
</evidence>
<comment type="caution">
    <text evidence="5">The sequence shown here is derived from an EMBL/GenBank/DDBJ whole genome shotgun (WGS) entry which is preliminary data.</text>
</comment>
<dbReference type="SUPFAM" id="SSF51182">
    <property type="entry name" value="RmlC-like cupins"/>
    <property type="match status" value="1"/>
</dbReference>
<proteinExistence type="predicted"/>
<dbReference type="PROSITE" id="PS00041">
    <property type="entry name" value="HTH_ARAC_FAMILY_1"/>
    <property type="match status" value="1"/>
</dbReference>
<dbReference type="Gene3D" id="1.10.10.60">
    <property type="entry name" value="Homeodomain-like"/>
    <property type="match status" value="1"/>
</dbReference>
<dbReference type="Pfam" id="PF12833">
    <property type="entry name" value="HTH_18"/>
    <property type="match status" value="1"/>
</dbReference>
<evidence type="ECO:0000256" key="1">
    <source>
        <dbReference type="ARBA" id="ARBA00023015"/>
    </source>
</evidence>
<evidence type="ECO:0000259" key="4">
    <source>
        <dbReference type="PROSITE" id="PS01124"/>
    </source>
</evidence>
<keyword evidence="6" id="KW-1185">Reference proteome</keyword>
<dbReference type="InterPro" id="IPR014710">
    <property type="entry name" value="RmlC-like_jellyroll"/>
</dbReference>
<dbReference type="AlphaFoldDB" id="A0A2S9Q3T4"/>
<organism evidence="5 6">
    <name type="scientific">Labrys okinawensis</name>
    <dbReference type="NCBI Taxonomy" id="346911"/>
    <lineage>
        <taxon>Bacteria</taxon>
        <taxon>Pseudomonadati</taxon>
        <taxon>Pseudomonadota</taxon>
        <taxon>Alphaproteobacteria</taxon>
        <taxon>Hyphomicrobiales</taxon>
        <taxon>Xanthobacteraceae</taxon>
        <taxon>Labrys</taxon>
    </lineage>
</organism>
<dbReference type="GO" id="GO:0003700">
    <property type="term" value="F:DNA-binding transcription factor activity"/>
    <property type="evidence" value="ECO:0007669"/>
    <property type="project" value="InterPro"/>
</dbReference>
<name>A0A2S9Q3T4_9HYPH</name>
<evidence type="ECO:0000313" key="5">
    <source>
        <dbReference type="EMBL" id="PRH83985.1"/>
    </source>
</evidence>
<dbReference type="InterPro" id="IPR050204">
    <property type="entry name" value="AraC_XylS_family_regulators"/>
</dbReference>
<dbReference type="SMART" id="SM00342">
    <property type="entry name" value="HTH_ARAC"/>
    <property type="match status" value="1"/>
</dbReference>
<dbReference type="RefSeq" id="WP_105865621.1">
    <property type="nucleotide sequence ID" value="NZ_PUEJ01000017.1"/>
</dbReference>
<gene>
    <name evidence="5" type="ORF">C5L14_29420</name>
</gene>
<keyword evidence="3" id="KW-0804">Transcription</keyword>
<dbReference type="PROSITE" id="PS01124">
    <property type="entry name" value="HTH_ARAC_FAMILY_2"/>
    <property type="match status" value="1"/>
</dbReference>
<sequence>MAKQSLAGRDEHADWADPFDSGSFHVESHVAGAMAAAHWHDHVEVNLLLEGRMSYLFQGRRETVEARRLALFWAAIPHRAIEVVSGSRLICLYIPFQDFMALPIAGSLRKAVMHGAFLRAARIDPADTATFQRWVDEWPGAGSARQRLILDEACLRVRRLALDPLETSDSARRDGTGERREGRSPSLDHAERMIEIINLRFGEELSIAAIAAELGIHQTTATSAFRRILGMSINEYIIRFRLSRALHLLADTNQPILDVAYACGFGSASRFYEVFKNRTGVTPRQFRSQLSPR</sequence>
<dbReference type="InterPro" id="IPR018062">
    <property type="entry name" value="HTH_AraC-typ_CS"/>
</dbReference>
<evidence type="ECO:0000256" key="2">
    <source>
        <dbReference type="ARBA" id="ARBA00023125"/>
    </source>
</evidence>
<dbReference type="InterPro" id="IPR020449">
    <property type="entry name" value="Tscrpt_reg_AraC-type_HTH"/>
</dbReference>
<dbReference type="EMBL" id="PUEJ01000017">
    <property type="protein sequence ID" value="PRH83985.1"/>
    <property type="molecule type" value="Genomic_DNA"/>
</dbReference>
<dbReference type="InterPro" id="IPR011051">
    <property type="entry name" value="RmlC_Cupin_sf"/>
</dbReference>
<dbReference type="PRINTS" id="PR00032">
    <property type="entry name" value="HTHARAC"/>
</dbReference>
<dbReference type="SUPFAM" id="SSF46689">
    <property type="entry name" value="Homeodomain-like"/>
    <property type="match status" value="2"/>
</dbReference>
<dbReference type="InterPro" id="IPR018060">
    <property type="entry name" value="HTH_AraC"/>
</dbReference>
<reference evidence="5 6" key="1">
    <citation type="submission" date="2018-02" db="EMBL/GenBank/DDBJ databases">
        <title>Whole genome sequencing of endophytic bacterium.</title>
        <authorList>
            <person name="Eedara R."/>
            <person name="Podile A.R."/>
        </authorList>
    </citation>
    <scope>NUCLEOTIDE SEQUENCE [LARGE SCALE GENOMIC DNA]</scope>
    <source>
        <strain evidence="5 6">RP1T</strain>
    </source>
</reference>
<protein>
    <submittedName>
        <fullName evidence="5">AraC family transcriptional regulator</fullName>
    </submittedName>
</protein>
<dbReference type="PANTHER" id="PTHR46796">
    <property type="entry name" value="HTH-TYPE TRANSCRIPTIONAL ACTIVATOR RHAS-RELATED"/>
    <property type="match status" value="1"/>
</dbReference>
<dbReference type="Proteomes" id="UP000237682">
    <property type="component" value="Unassembled WGS sequence"/>
</dbReference>
<dbReference type="GO" id="GO:0043565">
    <property type="term" value="F:sequence-specific DNA binding"/>
    <property type="evidence" value="ECO:0007669"/>
    <property type="project" value="InterPro"/>
</dbReference>
<evidence type="ECO:0000313" key="6">
    <source>
        <dbReference type="Proteomes" id="UP000237682"/>
    </source>
</evidence>
<dbReference type="Gene3D" id="2.60.120.10">
    <property type="entry name" value="Jelly Rolls"/>
    <property type="match status" value="1"/>
</dbReference>